<evidence type="ECO:0000313" key="2">
    <source>
        <dbReference type="EMBL" id="GBN07184.1"/>
    </source>
</evidence>
<proteinExistence type="predicted"/>
<evidence type="ECO:0000313" key="3">
    <source>
        <dbReference type="Proteomes" id="UP000499080"/>
    </source>
</evidence>
<comment type="caution">
    <text evidence="2">The sequence shown here is derived from an EMBL/GenBank/DDBJ whole genome shotgun (WGS) entry which is preliminary data.</text>
</comment>
<name>A0A4Y2KXN3_ARAVE</name>
<feature type="region of interest" description="Disordered" evidence="1">
    <location>
        <begin position="1"/>
        <end position="31"/>
    </location>
</feature>
<reference evidence="2 3" key="1">
    <citation type="journal article" date="2019" name="Sci. Rep.">
        <title>Orb-weaving spider Araneus ventricosus genome elucidates the spidroin gene catalogue.</title>
        <authorList>
            <person name="Kono N."/>
            <person name="Nakamura H."/>
            <person name="Ohtoshi R."/>
            <person name="Moran D.A.P."/>
            <person name="Shinohara A."/>
            <person name="Yoshida Y."/>
            <person name="Fujiwara M."/>
            <person name="Mori M."/>
            <person name="Tomita M."/>
            <person name="Arakawa K."/>
        </authorList>
    </citation>
    <scope>NUCLEOTIDE SEQUENCE [LARGE SCALE GENOMIC DNA]</scope>
</reference>
<keyword evidence="3" id="KW-1185">Reference proteome</keyword>
<dbReference type="Proteomes" id="UP000499080">
    <property type="component" value="Unassembled WGS sequence"/>
</dbReference>
<gene>
    <name evidence="2" type="ORF">AVEN_246857_1</name>
</gene>
<dbReference type="AlphaFoldDB" id="A0A4Y2KXN3"/>
<accession>A0A4Y2KXN3</accession>
<evidence type="ECO:0000256" key="1">
    <source>
        <dbReference type="SAM" id="MobiDB-lite"/>
    </source>
</evidence>
<dbReference type="EMBL" id="BGPR01005140">
    <property type="protein sequence ID" value="GBN07184.1"/>
    <property type="molecule type" value="Genomic_DNA"/>
</dbReference>
<sequence length="216" mass="24197">MSEHLDSVSMTSWSEQPAPAHLNSVASTPPRTDISYSHTPFDCSVRLQDILASPSPICKRTPKFCDQSCCMYSRYNVLTCGRRPDTERTKSPEQILNTLEVCTGCTPPQHPTEIQQTPEDVIEIIRALSITESPETLFPDVPSMEVPDNSNVDKNECDKEIETVQKSLLDPLDPVGESHPAIRIENVSSPVQMQQVEYFPFSLRCAFCDLLSILIR</sequence>
<organism evidence="2 3">
    <name type="scientific">Araneus ventricosus</name>
    <name type="common">Orbweaver spider</name>
    <name type="synonym">Epeira ventricosa</name>
    <dbReference type="NCBI Taxonomy" id="182803"/>
    <lineage>
        <taxon>Eukaryota</taxon>
        <taxon>Metazoa</taxon>
        <taxon>Ecdysozoa</taxon>
        <taxon>Arthropoda</taxon>
        <taxon>Chelicerata</taxon>
        <taxon>Arachnida</taxon>
        <taxon>Araneae</taxon>
        <taxon>Araneomorphae</taxon>
        <taxon>Entelegynae</taxon>
        <taxon>Araneoidea</taxon>
        <taxon>Araneidae</taxon>
        <taxon>Araneus</taxon>
    </lineage>
</organism>
<protein>
    <submittedName>
        <fullName evidence="2">Uncharacterized protein</fullName>
    </submittedName>
</protein>